<evidence type="ECO:0000259" key="5">
    <source>
        <dbReference type="Pfam" id="PF17210"/>
    </source>
</evidence>
<feature type="domain" description="SD-repeat containing protein B" evidence="5">
    <location>
        <begin position="125"/>
        <end position="235"/>
    </location>
</feature>
<keyword evidence="2" id="KW-0964">Secreted</keyword>
<dbReference type="InterPro" id="IPR033764">
    <property type="entry name" value="Sdr_B"/>
</dbReference>
<keyword evidence="7" id="KW-1185">Reference proteome</keyword>
<evidence type="ECO:0000256" key="3">
    <source>
        <dbReference type="ARBA" id="ARBA00022729"/>
    </source>
</evidence>
<feature type="domain" description="SD-repeat containing protein B" evidence="5">
    <location>
        <begin position="467"/>
        <end position="580"/>
    </location>
</feature>
<evidence type="ECO:0000256" key="4">
    <source>
        <dbReference type="SAM" id="Phobius"/>
    </source>
</evidence>
<comment type="caution">
    <text evidence="6">The sequence shown here is derived from an EMBL/GenBank/DDBJ whole genome shotgun (WGS) entry which is preliminary data.</text>
</comment>
<feature type="transmembrane region" description="Helical" evidence="4">
    <location>
        <begin position="709"/>
        <end position="726"/>
    </location>
</feature>
<gene>
    <name evidence="6" type="ORF">J2Z53_002166</name>
</gene>
<reference evidence="6 7" key="1">
    <citation type="submission" date="2021-03" db="EMBL/GenBank/DDBJ databases">
        <title>Genomic Encyclopedia of Type Strains, Phase IV (KMG-IV): sequencing the most valuable type-strain genomes for metagenomic binning, comparative biology and taxonomic classification.</title>
        <authorList>
            <person name="Goeker M."/>
        </authorList>
    </citation>
    <scope>NUCLEOTIDE SEQUENCE [LARGE SCALE GENOMIC DNA]</scope>
    <source>
        <strain evidence="6 7">DSM 3984</strain>
    </source>
</reference>
<keyword evidence="3" id="KW-0732">Signal</keyword>
<dbReference type="Pfam" id="PF17210">
    <property type="entry name" value="SdrD_B"/>
    <property type="match status" value="5"/>
</dbReference>
<dbReference type="InterPro" id="IPR013783">
    <property type="entry name" value="Ig-like_fold"/>
</dbReference>
<name>A0ABS4F2T1_9CLOT</name>
<protein>
    <submittedName>
        <fullName evidence="6">LPXTG-motif cell wall-anchored protein</fullName>
    </submittedName>
</protein>
<dbReference type="RefSeq" id="WP_209797481.1">
    <property type="nucleotide sequence ID" value="NZ_JAGGJZ010000008.1"/>
</dbReference>
<evidence type="ECO:0000313" key="7">
    <source>
        <dbReference type="Proteomes" id="UP000783390"/>
    </source>
</evidence>
<keyword evidence="4" id="KW-0812">Transmembrane</keyword>
<feature type="domain" description="SD-repeat containing protein B" evidence="5">
    <location>
        <begin position="240"/>
        <end position="342"/>
    </location>
</feature>
<accession>A0ABS4F2T1</accession>
<organism evidence="6 7">
    <name type="scientific">Clostridium moniliforme</name>
    <dbReference type="NCBI Taxonomy" id="39489"/>
    <lineage>
        <taxon>Bacteria</taxon>
        <taxon>Bacillati</taxon>
        <taxon>Bacillota</taxon>
        <taxon>Clostridia</taxon>
        <taxon>Eubacteriales</taxon>
        <taxon>Clostridiaceae</taxon>
        <taxon>Clostridium</taxon>
    </lineage>
</organism>
<keyword evidence="4" id="KW-1133">Transmembrane helix</keyword>
<dbReference type="PANTHER" id="PTHR23303">
    <property type="entry name" value="CARBOXYPEPTIDASE REGULATORY REGION-CONTAINING"/>
    <property type="match status" value="1"/>
</dbReference>
<dbReference type="SUPFAM" id="SSF117074">
    <property type="entry name" value="Hypothetical protein PA1324"/>
    <property type="match status" value="5"/>
</dbReference>
<sequence length="735" mass="83053">MRKYKDIVRWLSLLIVTTVTLQFLPIKGTNYAYADNNSNNNSKNDLEEENNELDTSKDLYYKFPYLNENKGQIAPEMNEKQKMSLSKNTPITIGEYKEILKNSILKNKINKDEVQENENNNDLSSVGGKVWNDLNGDGIQQDNESLVRSAIVELLDENKNVIRKTDTDYFGRYIFENLGEGVYYVKVLLFDDYKLFTKQESSEDTNIDSNFNDNGISSKIELNKGKNDYSIDAGLLKPISIGDYVWNDTNWNGKHDEGEYGISGVTVNLYKDGKLVHKTKTNENGYYTFNNLLPGEYKLKFISPTDIYMPTLNVNSDSSIINDAGETKIYSLLSGDNKKDIDGAFHKAKIKSRVFEDKNYNGIKDKDENGISNVEVKLFSEDGQLIKTTITDSNGLYEFNNLLPGRYFIKVIKPIEYNYFSPKVDTDSENKSSVNRRGISNTVYIGKGQLYSNLNAGMTFFGEVSAKVFEDSNYNGIKDNNEKFCKGIRVKLLNSNGDEVKDIFGNKVGEKTTDKNGRVYFKQLPKGKYKVNVILPNGYSNFTKQNTNINENFSNVNTGGFSENINVNNFSSNNTVSAGIVKAGKISSRVWNDKNRNEKEDEGEEGIEGINVLLCDGNGKLISIANTDKDGRYSFNNLEPGEYYTLFQVPSNFGVTNLKNNKNKEYKSKKIILVSGENNKSLKLGLYKKDDIKNDKLELPSTGKDFSKYMLIGSGLIILGVAIILLKQKNNKKEK</sequence>
<keyword evidence="4" id="KW-0472">Membrane</keyword>
<dbReference type="Proteomes" id="UP000783390">
    <property type="component" value="Unassembled WGS sequence"/>
</dbReference>
<evidence type="ECO:0000256" key="2">
    <source>
        <dbReference type="ARBA" id="ARBA00022525"/>
    </source>
</evidence>
<dbReference type="Gene3D" id="2.60.40.10">
    <property type="entry name" value="Immunoglobulins"/>
    <property type="match status" value="5"/>
</dbReference>
<proteinExistence type="predicted"/>
<evidence type="ECO:0000256" key="1">
    <source>
        <dbReference type="ARBA" id="ARBA00004613"/>
    </source>
</evidence>
<dbReference type="PANTHER" id="PTHR23303:SF15">
    <property type="entry name" value="COLOSSIN-A"/>
    <property type="match status" value="1"/>
</dbReference>
<evidence type="ECO:0000313" key="6">
    <source>
        <dbReference type="EMBL" id="MBP1890561.1"/>
    </source>
</evidence>
<feature type="domain" description="SD-repeat containing protein B" evidence="5">
    <location>
        <begin position="585"/>
        <end position="669"/>
    </location>
</feature>
<feature type="domain" description="SD-repeat containing protein B" evidence="5">
    <location>
        <begin position="350"/>
        <end position="457"/>
    </location>
</feature>
<dbReference type="EMBL" id="JAGGJZ010000008">
    <property type="protein sequence ID" value="MBP1890561.1"/>
    <property type="molecule type" value="Genomic_DNA"/>
</dbReference>
<dbReference type="NCBIfam" id="TIGR01167">
    <property type="entry name" value="LPXTG_anchor"/>
    <property type="match status" value="1"/>
</dbReference>
<dbReference type="InterPro" id="IPR051417">
    <property type="entry name" value="SDr/BOS_complex"/>
</dbReference>
<comment type="subcellular location">
    <subcellularLocation>
        <location evidence="1">Secreted</location>
    </subcellularLocation>
</comment>